<feature type="compositionally biased region" description="Polar residues" evidence="1">
    <location>
        <begin position="69"/>
        <end position="82"/>
    </location>
</feature>
<evidence type="ECO:0000256" key="1">
    <source>
        <dbReference type="SAM" id="MobiDB-lite"/>
    </source>
</evidence>
<organism evidence="2 3">
    <name type="scientific">Aspergillus nomiae NRRL (strain ATCC 15546 / NRRL 13137 / CBS 260.88 / M93)</name>
    <dbReference type="NCBI Taxonomy" id="1509407"/>
    <lineage>
        <taxon>Eukaryota</taxon>
        <taxon>Fungi</taxon>
        <taxon>Dikarya</taxon>
        <taxon>Ascomycota</taxon>
        <taxon>Pezizomycotina</taxon>
        <taxon>Eurotiomycetes</taxon>
        <taxon>Eurotiomycetidae</taxon>
        <taxon>Eurotiales</taxon>
        <taxon>Aspergillaceae</taxon>
        <taxon>Aspergillus</taxon>
        <taxon>Aspergillus subgen. Circumdati</taxon>
    </lineage>
</organism>
<dbReference type="Proteomes" id="UP000037505">
    <property type="component" value="Unassembled WGS sequence"/>
</dbReference>
<accession>A0A0L1IZ79</accession>
<gene>
    <name evidence="2" type="ORF">ANOM_007542</name>
</gene>
<sequence length="82" mass="8895">MDKLMSKLGGGSQSKDKEGEGGSSNDKDYVDKGLDSIEKKFGGGRINPDDPKVRETNEKFTDAARNKLESLTGQKVPSKFSN</sequence>
<dbReference type="RefSeq" id="XP_015405735.1">
    <property type="nucleotide sequence ID" value="XM_015552798.1"/>
</dbReference>
<evidence type="ECO:0000313" key="2">
    <source>
        <dbReference type="EMBL" id="KNG84812.1"/>
    </source>
</evidence>
<dbReference type="AlphaFoldDB" id="A0A0L1IZ79"/>
<proteinExistence type="predicted"/>
<comment type="caution">
    <text evidence="2">The sequence shown here is derived from an EMBL/GenBank/DDBJ whole genome shotgun (WGS) entry which is preliminary data.</text>
</comment>
<keyword evidence="3" id="KW-1185">Reference proteome</keyword>
<feature type="region of interest" description="Disordered" evidence="1">
    <location>
        <begin position="1"/>
        <end position="82"/>
    </location>
</feature>
<feature type="compositionally biased region" description="Basic and acidic residues" evidence="1">
    <location>
        <begin position="14"/>
        <end position="68"/>
    </location>
</feature>
<name>A0A0L1IZ79_ASPN3</name>
<dbReference type="EMBL" id="JNOM01000187">
    <property type="protein sequence ID" value="KNG84812.1"/>
    <property type="molecule type" value="Genomic_DNA"/>
</dbReference>
<protein>
    <submittedName>
        <fullName evidence="2">Uncharacterized protein</fullName>
    </submittedName>
</protein>
<evidence type="ECO:0000313" key="3">
    <source>
        <dbReference type="Proteomes" id="UP000037505"/>
    </source>
</evidence>
<dbReference type="OrthoDB" id="3050608at2759"/>
<reference evidence="2 3" key="1">
    <citation type="submission" date="2014-06" db="EMBL/GenBank/DDBJ databases">
        <title>The Genome of the Aflatoxigenic Filamentous Fungus Aspergillus nomius.</title>
        <authorList>
            <person name="Moore M.G."/>
            <person name="Shannon B.M."/>
            <person name="Brian M.M."/>
        </authorList>
    </citation>
    <scope>NUCLEOTIDE SEQUENCE [LARGE SCALE GENOMIC DNA]</scope>
    <source>
        <strain evidence="2 3">NRRL 13137</strain>
    </source>
</reference>
<dbReference type="GeneID" id="26809346"/>